<organism evidence="1 2">
    <name type="scientific">Variovorax ginsengisoli</name>
    <dbReference type="NCBI Taxonomy" id="363844"/>
    <lineage>
        <taxon>Bacteria</taxon>
        <taxon>Pseudomonadati</taxon>
        <taxon>Pseudomonadota</taxon>
        <taxon>Betaproteobacteria</taxon>
        <taxon>Burkholderiales</taxon>
        <taxon>Comamonadaceae</taxon>
        <taxon>Variovorax</taxon>
    </lineage>
</organism>
<sequence>MFNPLESAMAMESLQFELLRFLKAEGATETVIEDWALAWHRALSFPDEPLPCPACFLDGRLERLMPLPVDSQIAAVRCEACEAKFVFPA</sequence>
<comment type="caution">
    <text evidence="1">The sequence shown here is derived from an EMBL/GenBank/DDBJ whole genome shotgun (WGS) entry which is preliminary data.</text>
</comment>
<dbReference type="EMBL" id="JAUKVY010000034">
    <property type="protein sequence ID" value="MDO1536980.1"/>
    <property type="molecule type" value="Genomic_DNA"/>
</dbReference>
<keyword evidence="2" id="KW-1185">Reference proteome</keyword>
<reference evidence="1" key="1">
    <citation type="submission" date="2023-06" db="EMBL/GenBank/DDBJ databases">
        <authorList>
            <person name="Jiang Y."/>
            <person name="Liu Q."/>
        </authorList>
    </citation>
    <scope>NUCLEOTIDE SEQUENCE</scope>
    <source>
        <strain evidence="1">CGMCC 1.12090</strain>
    </source>
</reference>
<dbReference type="Proteomes" id="UP001169027">
    <property type="component" value="Unassembled WGS sequence"/>
</dbReference>
<evidence type="ECO:0000313" key="1">
    <source>
        <dbReference type="EMBL" id="MDO1536980.1"/>
    </source>
</evidence>
<dbReference type="RefSeq" id="WP_301815203.1">
    <property type="nucleotide sequence ID" value="NZ_JAUJZH010000034.1"/>
</dbReference>
<protein>
    <recommendedName>
        <fullName evidence="3">Trm112 family protein</fullName>
    </recommendedName>
</protein>
<evidence type="ECO:0000313" key="2">
    <source>
        <dbReference type="Proteomes" id="UP001169027"/>
    </source>
</evidence>
<proteinExistence type="predicted"/>
<accession>A0ABT8SDG9</accession>
<gene>
    <name evidence="1" type="ORF">Q2T77_32415</name>
</gene>
<name>A0ABT8SDG9_9BURK</name>
<evidence type="ECO:0008006" key="3">
    <source>
        <dbReference type="Google" id="ProtNLM"/>
    </source>
</evidence>